<dbReference type="InterPro" id="IPR018047">
    <property type="entry name" value="Ammonium_transpt_CS"/>
</dbReference>
<dbReference type="GO" id="GO:0005886">
    <property type="term" value="C:plasma membrane"/>
    <property type="evidence" value="ECO:0007669"/>
    <property type="project" value="UniProtKB-SubCell"/>
</dbReference>
<keyword evidence="9" id="KW-0732">Signal</keyword>
<feature type="transmembrane region" description="Helical" evidence="8">
    <location>
        <begin position="264"/>
        <end position="287"/>
    </location>
</feature>
<feature type="transmembrane region" description="Helical" evidence="8">
    <location>
        <begin position="523"/>
        <end position="547"/>
    </location>
</feature>
<comment type="caution">
    <text evidence="11">The sequence shown here is derived from an EMBL/GenBank/DDBJ whole genome shotgun (WGS) entry which is preliminary data.</text>
</comment>
<evidence type="ECO:0000259" key="10">
    <source>
        <dbReference type="PROSITE" id="PS50041"/>
    </source>
</evidence>
<dbReference type="InterPro" id="IPR016186">
    <property type="entry name" value="C-type_lectin-like/link_sf"/>
</dbReference>
<comment type="similarity">
    <text evidence="2 8">Belongs to the ammonia transporter channel (TC 1.A.11.2) family.</text>
</comment>
<feature type="domain" description="C-type lectin" evidence="10">
    <location>
        <begin position="65"/>
        <end position="170"/>
    </location>
</feature>
<dbReference type="Pfam" id="PF00059">
    <property type="entry name" value="Lectin_C"/>
    <property type="match status" value="1"/>
</dbReference>
<feature type="transmembrane region" description="Helical" evidence="8">
    <location>
        <begin position="368"/>
        <end position="386"/>
    </location>
</feature>
<protein>
    <recommendedName>
        <fullName evidence="8">Ammonium transporter</fullName>
    </recommendedName>
</protein>
<dbReference type="GO" id="GO:0008519">
    <property type="term" value="F:ammonium channel activity"/>
    <property type="evidence" value="ECO:0007669"/>
    <property type="project" value="InterPro"/>
</dbReference>
<accession>A0A9Q0N9U1</accession>
<dbReference type="OrthoDB" id="7715894at2759"/>
<dbReference type="SMART" id="SM00034">
    <property type="entry name" value="CLECT"/>
    <property type="match status" value="1"/>
</dbReference>
<keyword evidence="4 8" id="KW-0812">Transmembrane</keyword>
<evidence type="ECO:0000256" key="6">
    <source>
        <dbReference type="ARBA" id="ARBA00023136"/>
    </source>
</evidence>
<dbReference type="PROSITE" id="PS50041">
    <property type="entry name" value="C_TYPE_LECTIN_2"/>
    <property type="match status" value="1"/>
</dbReference>
<comment type="subcellular location">
    <subcellularLocation>
        <location evidence="8">Cell membrane</location>
        <topology evidence="8">Multi-pass membrane protein</topology>
    </subcellularLocation>
    <subcellularLocation>
        <location evidence="1">Membrane</location>
        <topology evidence="1">Multi-pass membrane protein</topology>
    </subcellularLocation>
</comment>
<dbReference type="InterPro" id="IPR029020">
    <property type="entry name" value="Ammonium/urea_transptr"/>
</dbReference>
<dbReference type="AlphaFoldDB" id="A0A9Q0N9U1"/>
<dbReference type="CDD" id="cd00037">
    <property type="entry name" value="CLECT"/>
    <property type="match status" value="1"/>
</dbReference>
<feature type="transmembrane region" description="Helical" evidence="8">
    <location>
        <begin position="177"/>
        <end position="198"/>
    </location>
</feature>
<feature type="transmembrane region" description="Helical" evidence="8">
    <location>
        <begin position="456"/>
        <end position="472"/>
    </location>
</feature>
<feature type="chain" id="PRO_5040120094" description="Ammonium transporter" evidence="9">
    <location>
        <begin position="21"/>
        <end position="621"/>
    </location>
</feature>
<feature type="transmembrane region" description="Helical" evidence="8">
    <location>
        <begin position="210"/>
        <end position="233"/>
    </location>
</feature>
<dbReference type="PROSITE" id="PS01219">
    <property type="entry name" value="AMMONIUM_TRANSP"/>
    <property type="match status" value="1"/>
</dbReference>
<evidence type="ECO:0000256" key="2">
    <source>
        <dbReference type="ARBA" id="ARBA00005887"/>
    </source>
</evidence>
<proteinExistence type="inferred from homology"/>
<evidence type="ECO:0000256" key="9">
    <source>
        <dbReference type="SAM" id="SignalP"/>
    </source>
</evidence>
<dbReference type="PANTHER" id="PTHR43029:SF10">
    <property type="entry name" value="AMMONIUM TRANSPORTER MEP2"/>
    <property type="match status" value="1"/>
</dbReference>
<dbReference type="EMBL" id="WJQU01000001">
    <property type="protein sequence ID" value="KAJ6646319.1"/>
    <property type="molecule type" value="Genomic_DNA"/>
</dbReference>
<dbReference type="InterPro" id="IPR024041">
    <property type="entry name" value="NH4_transpt_AmtB-like_dom"/>
</dbReference>
<dbReference type="InterPro" id="IPR001304">
    <property type="entry name" value="C-type_lectin-like"/>
</dbReference>
<evidence type="ECO:0000313" key="11">
    <source>
        <dbReference type="EMBL" id="KAJ6646319.1"/>
    </source>
</evidence>
<feature type="signal peptide" evidence="9">
    <location>
        <begin position="1"/>
        <end position="20"/>
    </location>
</feature>
<keyword evidence="6 8" id="KW-0472">Membrane</keyword>
<dbReference type="Gene3D" id="3.10.100.10">
    <property type="entry name" value="Mannose-Binding Protein A, subunit A"/>
    <property type="match status" value="1"/>
</dbReference>
<keyword evidence="3 8" id="KW-0813">Transport</keyword>
<sequence>MSIMLFKIIIIFAVLTTAFAAATSKSELKGNSRVLNVTDVADTITPKVAVQSRKEFVLQYFARANWFNANLACLSCNMVLASINTEEEQRQIELLIAQYGLQNETFWTSGTDLAFEGRFNWFTNGNYFTYTNWTPGQPDNDNNNEHCVEMAGQQTWNDAICLAVRFYICEREDPGNIGYMLTCIALVWLMIPGVGYFYSGMARSKSALSLIMLSCWSMAIVIVQWFLFGYSLAFSKTANPFIGNFDNIFLRNVNGEPNFVNANIPDMVFCIYQGMFAAITPALAIGAAAERARFLPTTLFIFLWTTLVYDFLACWTWNPNGWSLNMGGLDFAGGTPVHISSGAAALAYAVVLGKREKAHADEEFKPHSMANVFLGTGFIWFGWFGFNSGSALQPNMRAVMACFVTSLSGAVGGITWVLLDYRHEKKYSALGFCVGAVAGLVCCTPACGFISPASSIVFGVVGAISCNMALNLKHLLKYDDALDVFAVHGVGGIVGNLLTGIFAQKSYADEIVGGWLDGHWMQIVHQLIDTVAGLSWSFGITFVILWVMNKLPGLSLRVDIEVERGGLDQGELGFSCYEHVEDVRTVKGSVEHLSAQEIVRNGHSNFAFQVEQSRIKNNKQK</sequence>
<feature type="transmembrane region" description="Helical" evidence="8">
    <location>
        <begin position="484"/>
        <end position="503"/>
    </location>
</feature>
<evidence type="ECO:0000313" key="12">
    <source>
        <dbReference type="Proteomes" id="UP001151699"/>
    </source>
</evidence>
<feature type="transmembrane region" description="Helical" evidence="8">
    <location>
        <begin position="430"/>
        <end position="450"/>
    </location>
</feature>
<dbReference type="PANTHER" id="PTHR43029">
    <property type="entry name" value="AMMONIUM TRANSPORTER MEP2"/>
    <property type="match status" value="1"/>
</dbReference>
<gene>
    <name evidence="11" type="primary">amt1</name>
    <name evidence="11" type="ORF">Bhyg_01530</name>
</gene>
<dbReference type="SUPFAM" id="SSF56436">
    <property type="entry name" value="C-type lectin-like"/>
    <property type="match status" value="1"/>
</dbReference>
<keyword evidence="7 8" id="KW-0924">Ammonia transport</keyword>
<evidence type="ECO:0000256" key="1">
    <source>
        <dbReference type="ARBA" id="ARBA00004141"/>
    </source>
</evidence>
<feature type="transmembrane region" description="Helical" evidence="8">
    <location>
        <begin position="299"/>
        <end position="318"/>
    </location>
</feature>
<evidence type="ECO:0000256" key="3">
    <source>
        <dbReference type="ARBA" id="ARBA00022448"/>
    </source>
</evidence>
<feature type="transmembrane region" description="Helical" evidence="8">
    <location>
        <begin position="338"/>
        <end position="356"/>
    </location>
</feature>
<dbReference type="Gene3D" id="1.10.3430.10">
    <property type="entry name" value="Ammonium transporter AmtB like domains"/>
    <property type="match status" value="1"/>
</dbReference>
<organism evidence="11 12">
    <name type="scientific">Pseudolycoriella hygida</name>
    <dbReference type="NCBI Taxonomy" id="35572"/>
    <lineage>
        <taxon>Eukaryota</taxon>
        <taxon>Metazoa</taxon>
        <taxon>Ecdysozoa</taxon>
        <taxon>Arthropoda</taxon>
        <taxon>Hexapoda</taxon>
        <taxon>Insecta</taxon>
        <taxon>Pterygota</taxon>
        <taxon>Neoptera</taxon>
        <taxon>Endopterygota</taxon>
        <taxon>Diptera</taxon>
        <taxon>Nematocera</taxon>
        <taxon>Sciaroidea</taxon>
        <taxon>Sciaridae</taxon>
        <taxon>Pseudolycoriella</taxon>
    </lineage>
</organism>
<reference evidence="11" key="1">
    <citation type="submission" date="2022-07" db="EMBL/GenBank/DDBJ databases">
        <authorList>
            <person name="Trinca V."/>
            <person name="Uliana J.V.C."/>
            <person name="Torres T.T."/>
            <person name="Ward R.J."/>
            <person name="Monesi N."/>
        </authorList>
    </citation>
    <scope>NUCLEOTIDE SEQUENCE</scope>
    <source>
        <strain evidence="11">HSMRA1968</strain>
        <tissue evidence="11">Whole embryos</tissue>
    </source>
</reference>
<dbReference type="FunFam" id="1.10.3430.10:FF:000011">
    <property type="entry name" value="Ammonium transporter"/>
    <property type="match status" value="1"/>
</dbReference>
<name>A0A9Q0N9U1_9DIPT</name>
<evidence type="ECO:0000256" key="8">
    <source>
        <dbReference type="RuleBase" id="RU362002"/>
    </source>
</evidence>
<evidence type="ECO:0000256" key="7">
    <source>
        <dbReference type="ARBA" id="ARBA00023177"/>
    </source>
</evidence>
<dbReference type="InterPro" id="IPR001905">
    <property type="entry name" value="Ammonium_transpt"/>
</dbReference>
<dbReference type="Proteomes" id="UP001151699">
    <property type="component" value="Chromosome A"/>
</dbReference>
<dbReference type="SUPFAM" id="SSF111352">
    <property type="entry name" value="Ammonium transporter"/>
    <property type="match status" value="1"/>
</dbReference>
<dbReference type="InterPro" id="IPR016187">
    <property type="entry name" value="CTDL_fold"/>
</dbReference>
<evidence type="ECO:0000256" key="5">
    <source>
        <dbReference type="ARBA" id="ARBA00022989"/>
    </source>
</evidence>
<keyword evidence="12" id="KW-1185">Reference proteome</keyword>
<dbReference type="NCBIfam" id="TIGR00836">
    <property type="entry name" value="amt"/>
    <property type="match status" value="1"/>
</dbReference>
<feature type="transmembrane region" description="Helical" evidence="8">
    <location>
        <begin position="398"/>
        <end position="418"/>
    </location>
</feature>
<dbReference type="Pfam" id="PF00909">
    <property type="entry name" value="Ammonium_transp"/>
    <property type="match status" value="1"/>
</dbReference>
<evidence type="ECO:0000256" key="4">
    <source>
        <dbReference type="ARBA" id="ARBA00022692"/>
    </source>
</evidence>
<keyword evidence="5 8" id="KW-1133">Transmembrane helix</keyword>